<name>A0ABX8US52_9BURK</name>
<organism evidence="3 4">
    <name type="scientific">Paraburkholderia edwinii</name>
    <dbReference type="NCBI Taxonomy" id="2861782"/>
    <lineage>
        <taxon>Bacteria</taxon>
        <taxon>Pseudomonadati</taxon>
        <taxon>Pseudomonadota</taxon>
        <taxon>Betaproteobacteria</taxon>
        <taxon>Burkholderiales</taxon>
        <taxon>Burkholderiaceae</taxon>
        <taxon>Paraburkholderia</taxon>
    </lineage>
</organism>
<evidence type="ECO:0000313" key="3">
    <source>
        <dbReference type="EMBL" id="QYD71591.1"/>
    </source>
</evidence>
<feature type="transmembrane region" description="Helical" evidence="1">
    <location>
        <begin position="366"/>
        <end position="388"/>
    </location>
</feature>
<dbReference type="Pfam" id="PF14331">
    <property type="entry name" value="IcmF-related_N"/>
    <property type="match status" value="1"/>
</dbReference>
<gene>
    <name evidence="3" type="ORF">KZJ38_31800</name>
</gene>
<protein>
    <recommendedName>
        <fullName evidence="2">Type VI secretion system component TssM1 N-terminal domain-containing protein</fullName>
    </recommendedName>
</protein>
<accession>A0ABX8US52</accession>
<dbReference type="InterPro" id="IPR053156">
    <property type="entry name" value="T6SS_TssM-like"/>
</dbReference>
<sequence>MTLIVVLLGLIALLLAGLVAFAVVQWRRRHQDQKPLRTFGAAVRAAHSAMGVRDIYSIPRVLATGEPAALDALSRSWRLNPVGEQGWFGRVWNDAEGLLIAEPDNMLALPPTERQPSAWRRLLRALLRNRPGRPLDALLWVIAADSLVDQSGAPRELSAAALESSRKLVALQRQLGQMLPLYIVISGCDALGGFDALAAVLQRASFGNTPLGWASPYPPKRTYEEAWVDEAFAAMRAALAETITELGTVDGNLDASLFLLPQRLDQLRVPLRERIDLTLRGAADGTAPILRGIYCVGAVPAPQSGAAGAAAGVFAGLASELADARVRRAPPAFAARLWHDVLLSGQGLATPVPRVLALRMRRHRALTALAAVLAVCWCVALGVSWWHLRRDASALASAYDSLTLAGATYRDSDKGEAATGKALAAVANSLMNVPRWRVTSPFMPLSYVTLDRQLADSQRHMLAALVFAPLRDRFDTRFRNLDCAPATASAASDSGADPATQTSARPQDFPEYVLGARLVAQAAQAEHLVTRFNELVQGGSGNAALLSQLMREAVGVQLDPDRIADRDGLNDAVRETVAARGAISFSGPEAVTARQQASACFEETFDAWFDRVYSDSTLTLNAAQVQATLTNLRAPGAAPANAVLSDLATRIDTLATQVDTANHGWAGTRGKELVPGLSSLFDTAQHLRLIGETPVKSVQAHEQAEQNAFAARWLANGSLPSVLGASSSNGLQLAPDLPPLRDALRTLLAQPFVVASGDGSASIREVDANSAQRALAVLPAYRQYVGGPLAQAPDAYRAALMAAAANDAVRSMVNALSAPATPALQRESGSAADAALQFDALRKSALDLIAAFDSLNRDDLATSVALRVSDSALDVLRAADAQLQSLAPFRPVRGDFSSWNGSPGGSLRAFGAATPQALQSYLAAQAAAVAEIAATAGGALDWLSTQKQSLEPADARLVSRWRALNADLAQYRAKSPASAMVAVPSIIADQLDKLDIDNCSASLAQVDVPASGDIVASAGVNLVASAREQCFRLQMGDGMEAYEQIRSFFARYLAGRFPFAADVAAPAADLRQTAAFAALLDKQLALAQRGMTAAAAIGRERADSAQFLAQLAQAKPWLDALVARGADGALQGVEVNVQWRTDRADEVGADQVIEWKLASGGDQLSYPSLGTVPVHWKPGLPVSLSLRWAKDSPWRPMLDTAQPTLSSASDVATWAAGDTWALLRFVRAHQTQGDADLAGTQAGSSSVPPPLLLTVPVRDRSGDIKTARMYLRVGFVGAAKTPQAIPDLPVAAPGYGATGVTTRSRTWPMPTSQSIVGRG</sequence>
<proteinExistence type="predicted"/>
<evidence type="ECO:0000259" key="2">
    <source>
        <dbReference type="Pfam" id="PF14331"/>
    </source>
</evidence>
<dbReference type="Proteomes" id="UP000826462">
    <property type="component" value="Chromosome 2"/>
</dbReference>
<keyword evidence="1" id="KW-0472">Membrane</keyword>
<dbReference type="InterPro" id="IPR025743">
    <property type="entry name" value="TssM1_N"/>
</dbReference>
<evidence type="ECO:0000313" key="4">
    <source>
        <dbReference type="Proteomes" id="UP000826462"/>
    </source>
</evidence>
<evidence type="ECO:0000256" key="1">
    <source>
        <dbReference type="SAM" id="Phobius"/>
    </source>
</evidence>
<dbReference type="PANTHER" id="PTHR36153">
    <property type="entry name" value="INNER MEMBRANE PROTEIN-RELATED"/>
    <property type="match status" value="1"/>
</dbReference>
<dbReference type="PANTHER" id="PTHR36153:SF1">
    <property type="entry name" value="TYPE VI SECRETION SYSTEM COMPONENT TSSM1"/>
    <property type="match status" value="1"/>
</dbReference>
<keyword evidence="4" id="KW-1185">Reference proteome</keyword>
<keyword evidence="1" id="KW-1133">Transmembrane helix</keyword>
<dbReference type="RefSeq" id="WP_219801019.1">
    <property type="nucleotide sequence ID" value="NZ_CP080096.1"/>
</dbReference>
<dbReference type="EMBL" id="CP080096">
    <property type="protein sequence ID" value="QYD71591.1"/>
    <property type="molecule type" value="Genomic_DNA"/>
</dbReference>
<keyword evidence="1" id="KW-0812">Transmembrane</keyword>
<feature type="domain" description="Type VI secretion system component TssM1 N-terminal" evidence="2">
    <location>
        <begin position="113"/>
        <end position="368"/>
    </location>
</feature>
<reference evidence="3 4" key="1">
    <citation type="submission" date="2021-07" db="EMBL/GenBank/DDBJ databases">
        <title>Paraburkholderia edwinii protects Aspergillus sp. from phenazines by acting as a toxin sponge.</title>
        <authorList>
            <person name="Dahlstrom K.M."/>
            <person name="Newman D.K."/>
        </authorList>
    </citation>
    <scope>NUCLEOTIDE SEQUENCE [LARGE SCALE GENOMIC DNA]</scope>
    <source>
        <strain evidence="3 4">Pe01</strain>
    </source>
</reference>